<dbReference type="Proteomes" id="UP001276150">
    <property type="component" value="Unassembled WGS sequence"/>
</dbReference>
<keyword evidence="2" id="KW-1185">Reference proteome</keyword>
<sequence>MTAPRLTAAAARARYDASPAQAAACKEAQAHVDAILTKMGEAADAGEHPLHYVHEFNPHVMQHVRSILRDLGYTFTESEDGCIMHTVSW</sequence>
<organism evidence="1 2">
    <name type="scientific">Deinococcus arenicola</name>
    <dbReference type="NCBI Taxonomy" id="2994950"/>
    <lineage>
        <taxon>Bacteria</taxon>
        <taxon>Thermotogati</taxon>
        <taxon>Deinococcota</taxon>
        <taxon>Deinococci</taxon>
        <taxon>Deinococcales</taxon>
        <taxon>Deinococcaceae</taxon>
        <taxon>Deinococcus</taxon>
    </lineage>
</organism>
<protein>
    <submittedName>
        <fullName evidence="1">Uncharacterized protein</fullName>
    </submittedName>
</protein>
<reference evidence="1 2" key="1">
    <citation type="submission" date="2022-11" db="EMBL/GenBank/DDBJ databases">
        <title>Deinococcus ZS9-10, Low Temperature and Draught-tolerating, UV-resistant Bacteria from Continental Antarctica.</title>
        <authorList>
            <person name="Cheng L."/>
        </authorList>
    </citation>
    <scope>NUCLEOTIDE SEQUENCE [LARGE SCALE GENOMIC DNA]</scope>
    <source>
        <strain evidence="1 2">ZS9-10</strain>
    </source>
</reference>
<comment type="caution">
    <text evidence="1">The sequence shown here is derived from an EMBL/GenBank/DDBJ whole genome shotgun (WGS) entry which is preliminary data.</text>
</comment>
<evidence type="ECO:0000313" key="1">
    <source>
        <dbReference type="EMBL" id="MDV6376447.1"/>
    </source>
</evidence>
<proteinExistence type="predicted"/>
<dbReference type="RefSeq" id="WP_317641804.1">
    <property type="nucleotide sequence ID" value="NZ_JAPMIV010000062.1"/>
</dbReference>
<gene>
    <name evidence="1" type="ORF">ORD21_17775</name>
</gene>
<dbReference type="EMBL" id="JAPMIV010000062">
    <property type="protein sequence ID" value="MDV6376447.1"/>
    <property type="molecule type" value="Genomic_DNA"/>
</dbReference>
<accession>A0ABU4DWW6</accession>
<evidence type="ECO:0000313" key="2">
    <source>
        <dbReference type="Proteomes" id="UP001276150"/>
    </source>
</evidence>
<name>A0ABU4DWW6_9DEIO</name>